<dbReference type="EMBL" id="BGZK01000982">
    <property type="protein sequence ID" value="GBP67368.1"/>
    <property type="molecule type" value="Genomic_DNA"/>
</dbReference>
<name>A0A4C1XUZ3_EUMVA</name>
<accession>A0A4C1XUZ3</accession>
<evidence type="ECO:0000256" key="1">
    <source>
        <dbReference type="SAM" id="MobiDB-lite"/>
    </source>
</evidence>
<sequence>METMYDHYDEIQLQFECKDDMGVLLSGRNDFESICYKEALSRAHDMLTDYSKSAEQVNFASSSRGDCTTSTTNCGIVSASDHAAPAPSLPTKSSNDSVVNEN</sequence>
<feature type="compositionally biased region" description="Polar residues" evidence="1">
    <location>
        <begin position="90"/>
        <end position="102"/>
    </location>
</feature>
<comment type="caution">
    <text evidence="2">The sequence shown here is derived from an EMBL/GenBank/DDBJ whole genome shotgun (WGS) entry which is preliminary data.</text>
</comment>
<feature type="region of interest" description="Disordered" evidence="1">
    <location>
        <begin position="79"/>
        <end position="102"/>
    </location>
</feature>
<reference evidence="2 3" key="1">
    <citation type="journal article" date="2019" name="Commun. Biol.">
        <title>The bagworm genome reveals a unique fibroin gene that provides high tensile strength.</title>
        <authorList>
            <person name="Kono N."/>
            <person name="Nakamura H."/>
            <person name="Ohtoshi R."/>
            <person name="Tomita M."/>
            <person name="Numata K."/>
            <person name="Arakawa K."/>
        </authorList>
    </citation>
    <scope>NUCLEOTIDE SEQUENCE [LARGE SCALE GENOMIC DNA]</scope>
</reference>
<organism evidence="2 3">
    <name type="scientific">Eumeta variegata</name>
    <name type="common">Bagworm moth</name>
    <name type="synonym">Eumeta japonica</name>
    <dbReference type="NCBI Taxonomy" id="151549"/>
    <lineage>
        <taxon>Eukaryota</taxon>
        <taxon>Metazoa</taxon>
        <taxon>Ecdysozoa</taxon>
        <taxon>Arthropoda</taxon>
        <taxon>Hexapoda</taxon>
        <taxon>Insecta</taxon>
        <taxon>Pterygota</taxon>
        <taxon>Neoptera</taxon>
        <taxon>Endopterygota</taxon>
        <taxon>Lepidoptera</taxon>
        <taxon>Glossata</taxon>
        <taxon>Ditrysia</taxon>
        <taxon>Tineoidea</taxon>
        <taxon>Psychidae</taxon>
        <taxon>Oiketicinae</taxon>
        <taxon>Eumeta</taxon>
    </lineage>
</organism>
<dbReference type="OrthoDB" id="5989194at2759"/>
<evidence type="ECO:0000313" key="3">
    <source>
        <dbReference type="Proteomes" id="UP000299102"/>
    </source>
</evidence>
<keyword evidence="3" id="KW-1185">Reference proteome</keyword>
<proteinExistence type="predicted"/>
<dbReference type="AlphaFoldDB" id="A0A4C1XUZ3"/>
<evidence type="ECO:0000313" key="2">
    <source>
        <dbReference type="EMBL" id="GBP67368.1"/>
    </source>
</evidence>
<dbReference type="Proteomes" id="UP000299102">
    <property type="component" value="Unassembled WGS sequence"/>
</dbReference>
<gene>
    <name evidence="2" type="ORF">EVAR_43651_1</name>
</gene>
<protein>
    <submittedName>
        <fullName evidence="2">Uncharacterized protein</fullName>
    </submittedName>
</protein>